<name>A0ABR0KWE2_9PEZI</name>
<protein>
    <submittedName>
        <fullName evidence="1">Uncharacterized protein</fullName>
    </submittedName>
</protein>
<dbReference type="Proteomes" id="UP001308179">
    <property type="component" value="Unassembled WGS sequence"/>
</dbReference>
<organism evidence="1 2">
    <name type="scientific">Rachicladosporium monterosium</name>
    <dbReference type="NCBI Taxonomy" id="1507873"/>
    <lineage>
        <taxon>Eukaryota</taxon>
        <taxon>Fungi</taxon>
        <taxon>Dikarya</taxon>
        <taxon>Ascomycota</taxon>
        <taxon>Pezizomycotina</taxon>
        <taxon>Dothideomycetes</taxon>
        <taxon>Dothideomycetidae</taxon>
        <taxon>Cladosporiales</taxon>
        <taxon>Cladosporiaceae</taxon>
        <taxon>Rachicladosporium</taxon>
    </lineage>
</organism>
<gene>
    <name evidence="1" type="ORF">LTR32_007332</name>
</gene>
<comment type="caution">
    <text evidence="1">The sequence shown here is derived from an EMBL/GenBank/DDBJ whole genome shotgun (WGS) entry which is preliminary data.</text>
</comment>
<evidence type="ECO:0000313" key="1">
    <source>
        <dbReference type="EMBL" id="KAK5139611.1"/>
    </source>
</evidence>
<reference evidence="1 2" key="1">
    <citation type="submission" date="2023-08" db="EMBL/GenBank/DDBJ databases">
        <title>Black Yeasts Isolated from many extreme environments.</title>
        <authorList>
            <person name="Coleine C."/>
            <person name="Stajich J.E."/>
            <person name="Selbmann L."/>
        </authorList>
    </citation>
    <scope>NUCLEOTIDE SEQUENCE [LARGE SCALE GENOMIC DNA]</scope>
    <source>
        <strain evidence="1 2">CCFEE 5386</strain>
    </source>
</reference>
<dbReference type="EMBL" id="JAVRRR010001082">
    <property type="protein sequence ID" value="KAK5139611.1"/>
    <property type="molecule type" value="Genomic_DNA"/>
</dbReference>
<feature type="non-terminal residue" evidence="1">
    <location>
        <position position="1"/>
    </location>
</feature>
<evidence type="ECO:0000313" key="2">
    <source>
        <dbReference type="Proteomes" id="UP001308179"/>
    </source>
</evidence>
<accession>A0ABR0KWE2</accession>
<keyword evidence="2" id="KW-1185">Reference proteome</keyword>
<proteinExistence type="predicted"/>
<sequence length="75" mass="8466">AVEIRRENAMSDTTVVVRAAEELAETETSPELDLMEIEKRAKKLMGKMQGFGVQLQDLQRVVEMLAVEHQAPKQI</sequence>